<evidence type="ECO:0000313" key="2">
    <source>
        <dbReference type="Proteomes" id="UP000176037"/>
    </source>
</evidence>
<organism evidence="1 2">
    <name type="scientific">Alteromonas lipolytica</name>
    <dbReference type="NCBI Taxonomy" id="1856405"/>
    <lineage>
        <taxon>Bacteria</taxon>
        <taxon>Pseudomonadati</taxon>
        <taxon>Pseudomonadota</taxon>
        <taxon>Gammaproteobacteria</taxon>
        <taxon>Alteromonadales</taxon>
        <taxon>Alteromonadaceae</taxon>
        <taxon>Alteromonas/Salinimonas group</taxon>
        <taxon>Alteromonas</taxon>
    </lineage>
</organism>
<dbReference type="Proteomes" id="UP000176037">
    <property type="component" value="Unassembled WGS sequence"/>
</dbReference>
<name>A0A1E8FD57_9ALTE</name>
<reference evidence="1 2" key="1">
    <citation type="submission" date="2016-09" db="EMBL/GenBank/DDBJ databases">
        <title>Alteromonas lipolytica, a new species isolated from sea water.</title>
        <authorList>
            <person name="Wu Y.-H."/>
            <person name="Cheng H."/>
            <person name="Xu X.-W."/>
        </authorList>
    </citation>
    <scope>NUCLEOTIDE SEQUENCE [LARGE SCALE GENOMIC DNA]</scope>
    <source>
        <strain evidence="1 2">JW12</strain>
    </source>
</reference>
<dbReference type="AlphaFoldDB" id="A0A1E8FD57"/>
<proteinExistence type="predicted"/>
<dbReference type="RefSeq" id="WP_070176791.1">
    <property type="nucleotide sequence ID" value="NZ_BMJR01000003.1"/>
</dbReference>
<dbReference type="Pfam" id="PF14907">
    <property type="entry name" value="NTP_transf_5"/>
    <property type="match status" value="1"/>
</dbReference>
<dbReference type="Gene3D" id="3.30.460.40">
    <property type="match status" value="1"/>
</dbReference>
<dbReference type="EMBL" id="MJIC01000014">
    <property type="protein sequence ID" value="OFI33864.1"/>
    <property type="molecule type" value="Genomic_DNA"/>
</dbReference>
<dbReference type="OrthoDB" id="6387869at2"/>
<evidence type="ECO:0000313" key="1">
    <source>
        <dbReference type="EMBL" id="OFI33864.1"/>
    </source>
</evidence>
<evidence type="ECO:0008006" key="3">
    <source>
        <dbReference type="Google" id="ProtNLM"/>
    </source>
</evidence>
<sequence length="368" mass="43735">MTEEIENRFLNLTELEVLLLSTIIDSSKTSSNFEDLLKYKNDYFKNGLLPLLYNQYDSNLDNVEKSLAKKIKQEALLVETLTLNAISTIFSQIEVEEIVIILMKGWCLKRTLYTESYLRPAADIDLLVKHSDYEKTKEIFLKNGFFIANGWQPELSKFQICLRKKLYDNNYIEVDLHYKFCPDPKVSRAVDFDLLRKHSVLVDYGPFKLFAFDRPIALLHSIIHLALHIKNKENYKLIWFVDIYMLINTMSTKEKDVFISLINQTGFTSVTANFLNNCEHYLPMKSLEMMSRRMNSSHSKRFDYITRHESHTFFKIKKYYFLYKLGGWKSIFQVLFPSVKHMQKKYGDFPRYLLIFFYIKRILFGLFR</sequence>
<accession>A0A1E8FD57</accession>
<dbReference type="STRING" id="1856405.BFC17_20055"/>
<protein>
    <recommendedName>
        <fullName evidence="3">Nucleotidyltransferase</fullName>
    </recommendedName>
</protein>
<dbReference type="InterPro" id="IPR039498">
    <property type="entry name" value="NTP_transf_5"/>
</dbReference>
<comment type="caution">
    <text evidence="1">The sequence shown here is derived from an EMBL/GenBank/DDBJ whole genome shotgun (WGS) entry which is preliminary data.</text>
</comment>
<keyword evidence="2" id="KW-1185">Reference proteome</keyword>
<gene>
    <name evidence="1" type="ORF">BFC17_20055</name>
</gene>